<proteinExistence type="predicted"/>
<evidence type="ECO:0000256" key="1">
    <source>
        <dbReference type="SAM" id="Phobius"/>
    </source>
</evidence>
<feature type="transmembrane region" description="Helical" evidence="1">
    <location>
        <begin position="29"/>
        <end position="46"/>
    </location>
</feature>
<evidence type="ECO:0000313" key="3">
    <source>
        <dbReference type="Proteomes" id="UP000181917"/>
    </source>
</evidence>
<keyword evidence="1" id="KW-0472">Membrane</keyword>
<keyword evidence="1" id="KW-1133">Transmembrane helix</keyword>
<organism evidence="2 3">
    <name type="scientific">Crystallibacter crystallopoietes</name>
    <dbReference type="NCBI Taxonomy" id="37928"/>
    <lineage>
        <taxon>Bacteria</taxon>
        <taxon>Bacillati</taxon>
        <taxon>Actinomycetota</taxon>
        <taxon>Actinomycetes</taxon>
        <taxon>Micrococcales</taxon>
        <taxon>Micrococcaceae</taxon>
        <taxon>Crystallibacter</taxon>
    </lineage>
</organism>
<sequence length="50" mass="5303">MKQLLTVLLIAAIVLLVLGIAVQAVKFLLYVGLAVLVVSGAVLLLTREQD</sequence>
<gene>
    <name evidence="2" type="ORF">SAMN04489742_0324</name>
</gene>
<dbReference type="EMBL" id="FNKH01000002">
    <property type="protein sequence ID" value="SDQ26151.1"/>
    <property type="molecule type" value="Genomic_DNA"/>
</dbReference>
<keyword evidence="3" id="KW-1185">Reference proteome</keyword>
<protein>
    <submittedName>
        <fullName evidence="2">Uncharacterized protein</fullName>
    </submittedName>
</protein>
<reference evidence="2 3" key="1">
    <citation type="submission" date="2016-10" db="EMBL/GenBank/DDBJ databases">
        <authorList>
            <person name="de Groot N.N."/>
        </authorList>
    </citation>
    <scope>NUCLEOTIDE SEQUENCE [LARGE SCALE GENOMIC DNA]</scope>
    <source>
        <strain evidence="2 3">DSM 20117</strain>
    </source>
</reference>
<keyword evidence="1" id="KW-0812">Transmembrane</keyword>
<accession>A0A1H0ZGC0</accession>
<evidence type="ECO:0000313" key="2">
    <source>
        <dbReference type="EMBL" id="SDQ26151.1"/>
    </source>
</evidence>
<dbReference type="Proteomes" id="UP000181917">
    <property type="component" value="Unassembled WGS sequence"/>
</dbReference>
<dbReference type="AlphaFoldDB" id="A0A1H0ZGC0"/>
<name>A0A1H0ZGC0_9MICC</name>
<dbReference type="RefSeq" id="WP_170064961.1">
    <property type="nucleotide sequence ID" value="NZ_CP018863.1"/>
</dbReference>